<feature type="region of interest" description="Disordered" evidence="1">
    <location>
        <begin position="272"/>
        <end position="302"/>
    </location>
</feature>
<evidence type="ECO:0000256" key="1">
    <source>
        <dbReference type="SAM" id="MobiDB-lite"/>
    </source>
</evidence>
<keyword evidence="4" id="KW-1185">Reference proteome</keyword>
<feature type="chain" id="PRO_5016938562" evidence="2">
    <location>
        <begin position="30"/>
        <end position="729"/>
    </location>
</feature>
<dbReference type="OrthoDB" id="19542at2"/>
<dbReference type="Proteomes" id="UP000252023">
    <property type="component" value="Chromosome"/>
</dbReference>
<evidence type="ECO:0000313" key="4">
    <source>
        <dbReference type="Proteomes" id="UP000252023"/>
    </source>
</evidence>
<reference evidence="4" key="1">
    <citation type="submission" date="2018-07" db="EMBL/GenBank/DDBJ databases">
        <title>Genome sequencing of Paracoccus sp. SC2-6.</title>
        <authorList>
            <person name="Heo J."/>
            <person name="Kim S.-J."/>
            <person name="Kwon S.-W."/>
        </authorList>
    </citation>
    <scope>NUCLEOTIDE SEQUENCE [LARGE SCALE GENOMIC DNA]</scope>
    <source>
        <strain evidence="4">SC2-6</strain>
    </source>
</reference>
<proteinExistence type="predicted"/>
<sequence>MPPAPVLRRLMASTLPAALLLASTGSVSVAQPATGWALNSYGLPGGIDTPSAEMFPDATISASAGQSSYGWRVTGAFQLTPRITTALRYSRIESKNLDAKRDFLKDRSADVRIQLLSEDAGWMPAVAVGLQDFIGTGTFSGEYVVATKHLTDRLTGSVGVGWGRLSGTARERDREDIGGTFKADNWFRGPARPFASMAWQATDNLRVVGEYSQDDYDVEAEQGEERPGSHFNLGVNYRYRDIYQLSAYTLGGKVFGAQVSFSMNPNQAAYPSGLEKAGAPVRPRPAPNADPEGWSGAWSSDPTAQPAIQQALAASLRKEGQILEAMALSANRAEVRIDNRRYMQQAEAIGRTARLMTRAMPPSVETFVITSTRRGMPTSSVVLRRSDIERLENTEAGQIAAVADIVNGDPRVAGMTQTPGLFPRFTWSLRPSLGTGLFDPDQGLRYDIGLEAKASYEIIPGLIASGSVRQRLLGNADQKAPGSCIQPDGSTADCTVDQFLDLTDGEQRARNNGVQRVRSDGRMYSGNTKPTIPSLTLAYYGKVTDTVYARVTGGLLERMYGGVSAEVLWYPADSNLALGAEINKVRKRDYEGKFGFQDYEVTTGHVSAYYDFQNGFVGQIDAGKYLAGDKGATVTLTREFANGWRVGAFATKTNMSAEDFGEGSFDKGITLQIPVAWATGQPSRQTVGGNINSLSRDGGQRVKVDGRLYGTVRDSSAAGLNQGWGKFWR</sequence>
<dbReference type="Pfam" id="PF06082">
    <property type="entry name" value="YjbH"/>
    <property type="match status" value="1"/>
</dbReference>
<dbReference type="InterPro" id="IPR010344">
    <property type="entry name" value="YbjH"/>
</dbReference>
<organism evidence="3 4">
    <name type="scientific">Paracoccus suum</name>
    <dbReference type="NCBI Taxonomy" id="2259340"/>
    <lineage>
        <taxon>Bacteria</taxon>
        <taxon>Pseudomonadati</taxon>
        <taxon>Pseudomonadota</taxon>
        <taxon>Alphaproteobacteria</taxon>
        <taxon>Rhodobacterales</taxon>
        <taxon>Paracoccaceae</taxon>
        <taxon>Paracoccus</taxon>
    </lineage>
</organism>
<name>A0A344PJV3_9RHOB</name>
<feature type="signal peptide" evidence="2">
    <location>
        <begin position="1"/>
        <end position="29"/>
    </location>
</feature>
<accession>A0A344PJV3</accession>
<evidence type="ECO:0000256" key="2">
    <source>
        <dbReference type="SAM" id="SignalP"/>
    </source>
</evidence>
<evidence type="ECO:0000313" key="3">
    <source>
        <dbReference type="EMBL" id="AXC49658.1"/>
    </source>
</evidence>
<dbReference type="KEGG" id="pars:DRW48_08110"/>
<protein>
    <submittedName>
        <fullName evidence="3">YjbH domain-containing protein</fullName>
    </submittedName>
</protein>
<dbReference type="RefSeq" id="WP_114075973.1">
    <property type="nucleotide sequence ID" value="NZ_CP030918.1"/>
</dbReference>
<gene>
    <name evidence="3" type="ORF">DRW48_08110</name>
</gene>
<keyword evidence="2" id="KW-0732">Signal</keyword>
<dbReference type="EMBL" id="CP030918">
    <property type="protein sequence ID" value="AXC49658.1"/>
    <property type="molecule type" value="Genomic_DNA"/>
</dbReference>
<dbReference type="AlphaFoldDB" id="A0A344PJV3"/>